<keyword evidence="4" id="KW-0719">Serine esterase</keyword>
<dbReference type="VEuPathDB" id="FungiDB:VP01_1362g1"/>
<feature type="region of interest" description="Disordered" evidence="7">
    <location>
        <begin position="392"/>
        <end position="445"/>
    </location>
</feature>
<name>A0A0L6VLV3_9BASI</name>
<evidence type="ECO:0000256" key="6">
    <source>
        <dbReference type="ARBA" id="ARBA00049203"/>
    </source>
</evidence>
<feature type="compositionally biased region" description="Polar residues" evidence="7">
    <location>
        <begin position="392"/>
        <end position="406"/>
    </location>
</feature>
<evidence type="ECO:0000256" key="4">
    <source>
        <dbReference type="ARBA" id="ARBA00022487"/>
    </source>
</evidence>
<dbReference type="EC" id="3.1.1.89" evidence="2"/>
<feature type="region of interest" description="Disordered" evidence="7">
    <location>
        <begin position="222"/>
        <end position="277"/>
    </location>
</feature>
<protein>
    <recommendedName>
        <fullName evidence="3">Protein phosphatase methylesterase 1</fullName>
        <ecNumber evidence="2">3.1.1.89</ecNumber>
    </recommendedName>
</protein>
<dbReference type="InterPro" id="IPR000073">
    <property type="entry name" value="AB_hydrolase_1"/>
</dbReference>
<feature type="domain" description="AB hydrolase-1" evidence="8">
    <location>
        <begin position="49"/>
        <end position="205"/>
    </location>
</feature>
<evidence type="ECO:0000256" key="3">
    <source>
        <dbReference type="ARBA" id="ARBA00020672"/>
    </source>
</evidence>
<evidence type="ECO:0000313" key="10">
    <source>
        <dbReference type="Proteomes" id="UP000037035"/>
    </source>
</evidence>
<keyword evidence="10" id="KW-1185">Reference proteome</keyword>
<accession>A0A0L6VLV3</accession>
<gene>
    <name evidence="9" type="ORF">VP01_1362g1</name>
</gene>
<feature type="compositionally biased region" description="Low complexity" evidence="7">
    <location>
        <begin position="224"/>
        <end position="240"/>
    </location>
</feature>
<comment type="similarity">
    <text evidence="1">Belongs to the AB hydrolase superfamily.</text>
</comment>
<evidence type="ECO:0000313" key="9">
    <source>
        <dbReference type="EMBL" id="KNZ61743.1"/>
    </source>
</evidence>
<evidence type="ECO:0000259" key="8">
    <source>
        <dbReference type="Pfam" id="PF12697"/>
    </source>
</evidence>
<organism evidence="9 10">
    <name type="scientific">Puccinia sorghi</name>
    <dbReference type="NCBI Taxonomy" id="27349"/>
    <lineage>
        <taxon>Eukaryota</taxon>
        <taxon>Fungi</taxon>
        <taxon>Dikarya</taxon>
        <taxon>Basidiomycota</taxon>
        <taxon>Pucciniomycotina</taxon>
        <taxon>Pucciniomycetes</taxon>
        <taxon>Pucciniales</taxon>
        <taxon>Pucciniaceae</taxon>
        <taxon>Puccinia</taxon>
    </lineage>
</organism>
<feature type="compositionally biased region" description="Low complexity" evidence="7">
    <location>
        <begin position="420"/>
        <end position="430"/>
    </location>
</feature>
<dbReference type="PANTHER" id="PTHR14189">
    <property type="entry name" value="PROTEIN PHOSPHATASE METHYLESTERASE-1 RELATED"/>
    <property type="match status" value="1"/>
</dbReference>
<evidence type="ECO:0000256" key="1">
    <source>
        <dbReference type="ARBA" id="ARBA00008645"/>
    </source>
</evidence>
<comment type="caution">
    <text evidence="9">The sequence shown here is derived from an EMBL/GenBank/DDBJ whole genome shotgun (WGS) entry which is preliminary data.</text>
</comment>
<proteinExistence type="inferred from homology"/>
<keyword evidence="5" id="KW-0378">Hydrolase</keyword>
<dbReference type="SUPFAM" id="SSF53474">
    <property type="entry name" value="alpha/beta-Hydrolases"/>
    <property type="match status" value="1"/>
</dbReference>
<dbReference type="EMBL" id="LAVV01004032">
    <property type="protein sequence ID" value="KNZ61743.1"/>
    <property type="molecule type" value="Genomic_DNA"/>
</dbReference>
<dbReference type="STRING" id="27349.A0A0L6VLV3"/>
<evidence type="ECO:0000256" key="5">
    <source>
        <dbReference type="ARBA" id="ARBA00022801"/>
    </source>
</evidence>
<reference evidence="9 10" key="1">
    <citation type="submission" date="2015-08" db="EMBL/GenBank/DDBJ databases">
        <title>Next Generation Sequencing and Analysis of the Genome of Puccinia sorghi L Schw, the Causal Agent of Maize Common Rust.</title>
        <authorList>
            <person name="Rochi L."/>
            <person name="Burguener G."/>
            <person name="Darino M."/>
            <person name="Turjanski A."/>
            <person name="Kreff E."/>
            <person name="Dieguez M.J."/>
            <person name="Sacco F."/>
        </authorList>
    </citation>
    <scope>NUCLEOTIDE SEQUENCE [LARGE SCALE GENOMIC DNA]</scope>
    <source>
        <strain evidence="9 10">RO10H11247</strain>
    </source>
</reference>
<comment type="catalytic activity">
    <reaction evidence="6">
        <text>[phosphatase 2A protein]-C-terminal L-leucine methyl ester + H2O = [phosphatase 2A protein]-C-terminal L-leucine + methanol + H(+)</text>
        <dbReference type="Rhea" id="RHEA:48548"/>
        <dbReference type="Rhea" id="RHEA-COMP:12134"/>
        <dbReference type="Rhea" id="RHEA-COMP:12135"/>
        <dbReference type="ChEBI" id="CHEBI:15377"/>
        <dbReference type="ChEBI" id="CHEBI:15378"/>
        <dbReference type="ChEBI" id="CHEBI:17790"/>
        <dbReference type="ChEBI" id="CHEBI:90516"/>
        <dbReference type="ChEBI" id="CHEBI:90517"/>
        <dbReference type="EC" id="3.1.1.89"/>
    </reaction>
</comment>
<evidence type="ECO:0000256" key="7">
    <source>
        <dbReference type="SAM" id="MobiDB-lite"/>
    </source>
</evidence>
<dbReference type="Proteomes" id="UP000037035">
    <property type="component" value="Unassembled WGS sequence"/>
</dbReference>
<dbReference type="InterPro" id="IPR029058">
    <property type="entry name" value="AB_hydrolase_fold"/>
</dbReference>
<dbReference type="InterPro" id="IPR016812">
    <property type="entry name" value="PPase_methylesterase_euk"/>
</dbReference>
<dbReference type="OrthoDB" id="194865at2759"/>
<sequence length="445" mass="48294">MTSSQPSYEPLSAAADSFRHSHFLTLNPAKRFRVYSNPPNPVCNDPVVFVFHHGAGYSGLSAACLARELREQTQGQYGFISFDCRFHGATQVDTANPAMPDLSLSTLAGDLVELLGALYPNQSKAPSLVLIGHSMGAAVVTEACAAIQLNLAKVLGLVLPSAPPLSASNTSPFLSRLFLPLCDPSPPSDVVTSIRGCIQSVDSHTIRNLQSARISVPSLIRNVSHPSSSHPTRSSLPAVVAEEEEEEGSSAEPRFESKPISTSHPAEDAGEEEKEGGSRFEWITDLRQSQPHWEGWFRGLSGKFLVQKTARLLVLAGTDRLDKELMIGQMQGKKIADVMTLSTNRRKVAERLMGWVWGWVQASTSWWSCPTSAIVYTKMTPLLSPTSFKHSSVVTTPPTALPSSPVSERPLSRKSNPQHLLPSPSSSLPLRVDYLPPPINLSTSR</sequence>
<dbReference type="GO" id="GO:0051723">
    <property type="term" value="F:protein methylesterase activity"/>
    <property type="evidence" value="ECO:0007669"/>
    <property type="project" value="UniProtKB-EC"/>
</dbReference>
<dbReference type="PANTHER" id="PTHR14189:SF0">
    <property type="entry name" value="PROTEIN PHOSPHATASE METHYLESTERASE 1"/>
    <property type="match status" value="1"/>
</dbReference>
<dbReference type="AlphaFoldDB" id="A0A0L6VLV3"/>
<dbReference type="Pfam" id="PF12697">
    <property type="entry name" value="Abhydrolase_6"/>
    <property type="match status" value="1"/>
</dbReference>
<dbReference type="Gene3D" id="3.40.50.1820">
    <property type="entry name" value="alpha/beta hydrolase"/>
    <property type="match status" value="1"/>
</dbReference>
<evidence type="ECO:0000256" key="2">
    <source>
        <dbReference type="ARBA" id="ARBA00013111"/>
    </source>
</evidence>